<accession>G6YFB3</accession>
<dbReference type="Gene3D" id="1.10.260.40">
    <property type="entry name" value="lambda repressor-like DNA-binding domains"/>
    <property type="match status" value="1"/>
</dbReference>
<dbReference type="Proteomes" id="UP000002949">
    <property type="component" value="Unassembled WGS sequence"/>
</dbReference>
<dbReference type="AlphaFoldDB" id="G6YFB3"/>
<evidence type="ECO:0000313" key="3">
    <source>
        <dbReference type="EMBL" id="EHH09594.1"/>
    </source>
</evidence>
<evidence type="ECO:0000313" key="4">
    <source>
        <dbReference type="Proteomes" id="UP000002949"/>
    </source>
</evidence>
<dbReference type="eggNOG" id="COG3620">
    <property type="taxonomic scope" value="Bacteria"/>
</dbReference>
<organism evidence="3 4">
    <name type="scientific">Mesorhizobium amorphae CCNWGS0123</name>
    <dbReference type="NCBI Taxonomy" id="1082933"/>
    <lineage>
        <taxon>Bacteria</taxon>
        <taxon>Pseudomonadati</taxon>
        <taxon>Pseudomonadota</taxon>
        <taxon>Alphaproteobacteria</taxon>
        <taxon>Hyphomicrobiales</taxon>
        <taxon>Phyllobacteriaceae</taxon>
        <taxon>Mesorhizobium</taxon>
    </lineage>
</organism>
<dbReference type="SUPFAM" id="SSF47413">
    <property type="entry name" value="lambda repressor-like DNA-binding domains"/>
    <property type="match status" value="1"/>
</dbReference>
<protein>
    <submittedName>
        <fullName evidence="3">Helix-turn-helix domain-containing protein</fullName>
    </submittedName>
</protein>
<keyword evidence="4" id="KW-1185">Reference proteome</keyword>
<feature type="transmembrane region" description="Helical" evidence="1">
    <location>
        <begin position="40"/>
        <end position="59"/>
    </location>
</feature>
<dbReference type="InterPro" id="IPR010982">
    <property type="entry name" value="Lambda_DNA-bd_dom_sf"/>
</dbReference>
<evidence type="ECO:0000259" key="2">
    <source>
        <dbReference type="PROSITE" id="PS50943"/>
    </source>
</evidence>
<dbReference type="GO" id="GO:0003677">
    <property type="term" value="F:DNA binding"/>
    <property type="evidence" value="ECO:0007669"/>
    <property type="project" value="InterPro"/>
</dbReference>
<dbReference type="Pfam" id="PF13560">
    <property type="entry name" value="HTH_31"/>
    <property type="match status" value="1"/>
</dbReference>
<dbReference type="EMBL" id="AGSN01000155">
    <property type="protein sequence ID" value="EHH09594.1"/>
    <property type="molecule type" value="Genomic_DNA"/>
</dbReference>
<dbReference type="CDD" id="cd00093">
    <property type="entry name" value="HTH_XRE"/>
    <property type="match status" value="1"/>
</dbReference>
<evidence type="ECO:0000256" key="1">
    <source>
        <dbReference type="SAM" id="Phobius"/>
    </source>
</evidence>
<dbReference type="InterPro" id="IPR001387">
    <property type="entry name" value="Cro/C1-type_HTH"/>
</dbReference>
<sequence length="164" mass="18004">MIAASITRRGLIGGVAAAFGAGHPVTSTLGAGYDDTNARATYAITYMIFLYRFAYRFVIYANPYIDEIYQLAYINLWRRAMTDQIARNEKQLGAILRRARRQAGLTQAALGSHIHLRQGTVSRLEAGEPAVQLHTLMAALSALGLELVVRSRSKGSATDIENLF</sequence>
<name>G6YFB3_9HYPH</name>
<dbReference type="PROSITE" id="PS50943">
    <property type="entry name" value="HTH_CROC1"/>
    <property type="match status" value="1"/>
</dbReference>
<dbReference type="PATRIC" id="fig|1082933.3.peg.4538"/>
<keyword evidence="1" id="KW-1133">Transmembrane helix</keyword>
<keyword evidence="1" id="KW-0472">Membrane</keyword>
<dbReference type="SMART" id="SM00530">
    <property type="entry name" value="HTH_XRE"/>
    <property type="match status" value="1"/>
</dbReference>
<proteinExistence type="predicted"/>
<reference evidence="3 4" key="1">
    <citation type="journal article" date="2012" name="J. Bacteriol.">
        <title>Draft Genome Sequence of Plant Growth-Promoting Rhizobium Mesorhizobium amorphae, Isolated from Zinc-Lead Mine Tailings.</title>
        <authorList>
            <person name="Hao X."/>
            <person name="Lin Y."/>
            <person name="Johnstone L."/>
            <person name="Baltrus D.A."/>
            <person name="Miller S.J."/>
            <person name="Wei G."/>
            <person name="Rensing C."/>
        </authorList>
    </citation>
    <scope>NUCLEOTIDE SEQUENCE [LARGE SCALE GENOMIC DNA]</scope>
    <source>
        <strain evidence="3 4">CCNWGS0123</strain>
    </source>
</reference>
<gene>
    <name evidence="3" type="ORF">MEA186_23301</name>
</gene>
<keyword evidence="1" id="KW-0812">Transmembrane</keyword>
<feature type="domain" description="HTH cro/C1-type" evidence="2">
    <location>
        <begin position="96"/>
        <end position="150"/>
    </location>
</feature>